<gene>
    <name evidence="5" type="ORF">MIPYR_40275</name>
</gene>
<dbReference type="InterPro" id="IPR029056">
    <property type="entry name" value="Ribokinase-like"/>
</dbReference>
<organism evidence="5">
    <name type="scientific">uncultured Microbacterium sp</name>
    <dbReference type="NCBI Taxonomy" id="191216"/>
    <lineage>
        <taxon>Bacteria</taxon>
        <taxon>Bacillati</taxon>
        <taxon>Actinomycetota</taxon>
        <taxon>Actinomycetes</taxon>
        <taxon>Micrococcales</taxon>
        <taxon>Microbacteriaceae</taxon>
        <taxon>Microbacterium</taxon>
        <taxon>environmental samples</taxon>
    </lineage>
</organism>
<evidence type="ECO:0000256" key="3">
    <source>
        <dbReference type="ARBA" id="ARBA00022777"/>
    </source>
</evidence>
<name>A0A1Y5P4I8_9MICO</name>
<proteinExistence type="inferred from homology"/>
<dbReference type="Gene3D" id="3.40.1190.20">
    <property type="match status" value="1"/>
</dbReference>
<dbReference type="PANTHER" id="PTHR43320">
    <property type="entry name" value="SUGAR KINASE"/>
    <property type="match status" value="1"/>
</dbReference>
<evidence type="ECO:0000256" key="1">
    <source>
        <dbReference type="ARBA" id="ARBA00010688"/>
    </source>
</evidence>
<dbReference type="SUPFAM" id="SSF53613">
    <property type="entry name" value="Ribokinase-like"/>
    <property type="match status" value="1"/>
</dbReference>
<feature type="domain" description="Carbohydrate kinase PfkB" evidence="4">
    <location>
        <begin position="24"/>
        <end position="296"/>
    </location>
</feature>
<dbReference type="InterPro" id="IPR052700">
    <property type="entry name" value="Carb_kinase_PfkB-like"/>
</dbReference>
<dbReference type="CDD" id="cd01166">
    <property type="entry name" value="KdgK"/>
    <property type="match status" value="1"/>
</dbReference>
<dbReference type="PANTHER" id="PTHR43320:SF2">
    <property type="entry name" value="2-DEHYDRO-3-DEOXYGLUCONOKINASE_2-DEHYDRO-3-DEOXYGALACTONOKINASE"/>
    <property type="match status" value="1"/>
</dbReference>
<evidence type="ECO:0000313" key="5">
    <source>
        <dbReference type="EMBL" id="SBS73626.1"/>
    </source>
</evidence>
<accession>A0A1Y5P4I8</accession>
<evidence type="ECO:0000256" key="2">
    <source>
        <dbReference type="ARBA" id="ARBA00022679"/>
    </source>
</evidence>
<sequence>MKMDCLTLGEPLICFDSDDLPLDATGTVRSYAVGAESNVAIGLARLGWDVAYVGRVGADSAGRVIARTLRGEGVDVSALRTVPDLVTGLLLKEGDGPGRVTVTYHRAGSAGSTLAPEDLPADLTGLRRLHVTGITLVLGETARAATIEAMRRARAAGARVSLDANFRRKLADDAALAGAFAEAAPLADEVFLGRGEAALCAGSESDDAIEHFARSLPGTTVLKGARGGATAFVSGARHEHPAEPVAVVDPVGSGDAFVVGWLHALLGGGTVEDALATGARVAARVISRRGDYQGLPYPEDLARTDGLAAVSR</sequence>
<dbReference type="GO" id="GO:0016301">
    <property type="term" value="F:kinase activity"/>
    <property type="evidence" value="ECO:0007669"/>
    <property type="project" value="UniProtKB-KW"/>
</dbReference>
<comment type="similarity">
    <text evidence="1">Belongs to the carbohydrate kinase PfkB family.</text>
</comment>
<keyword evidence="3 5" id="KW-0418">Kinase</keyword>
<dbReference type="InterPro" id="IPR011611">
    <property type="entry name" value="PfkB_dom"/>
</dbReference>
<dbReference type="EMBL" id="FLQR01000008">
    <property type="protein sequence ID" value="SBS73626.1"/>
    <property type="molecule type" value="Genomic_DNA"/>
</dbReference>
<evidence type="ECO:0000259" key="4">
    <source>
        <dbReference type="Pfam" id="PF00294"/>
    </source>
</evidence>
<dbReference type="Pfam" id="PF00294">
    <property type="entry name" value="PfkB"/>
    <property type="match status" value="1"/>
</dbReference>
<protein>
    <submittedName>
        <fullName evidence="5">Putative PfkB-family carbohydrate kinase</fullName>
    </submittedName>
</protein>
<keyword evidence="2" id="KW-0808">Transferase</keyword>
<reference evidence="5" key="1">
    <citation type="submission" date="2016-03" db="EMBL/GenBank/DDBJ databases">
        <authorList>
            <person name="Ploux O."/>
        </authorList>
    </citation>
    <scope>NUCLEOTIDE SEQUENCE</scope>
    <source>
        <strain evidence="5">UC1</strain>
    </source>
</reference>
<dbReference type="AlphaFoldDB" id="A0A1Y5P4I8"/>